<dbReference type="EMBL" id="JAXCMD010000011">
    <property type="protein sequence ID" value="MDY0854389.1"/>
    <property type="molecule type" value="Genomic_DNA"/>
</dbReference>
<keyword evidence="1" id="KW-0812">Transmembrane</keyword>
<organism evidence="2 3">
    <name type="scientific">Bacillus thuringiensis</name>
    <dbReference type="NCBI Taxonomy" id="1428"/>
    <lineage>
        <taxon>Bacteria</taxon>
        <taxon>Bacillati</taxon>
        <taxon>Bacillota</taxon>
        <taxon>Bacilli</taxon>
        <taxon>Bacillales</taxon>
        <taxon>Bacillaceae</taxon>
        <taxon>Bacillus</taxon>
        <taxon>Bacillus cereus group</taxon>
    </lineage>
</organism>
<dbReference type="AlphaFoldDB" id="A0AAW9GGH4"/>
<proteinExistence type="predicted"/>
<reference evidence="2" key="1">
    <citation type="submission" date="2023-11" db="EMBL/GenBank/DDBJ databases">
        <title>Genome Sequence of Bacillus thuringiensis stain BLB 30AF.</title>
        <authorList>
            <person name="Farhat A."/>
        </authorList>
    </citation>
    <scope>NUCLEOTIDE SEQUENCE</scope>
    <source>
        <strain evidence="2">BLB30AF</strain>
    </source>
</reference>
<comment type="caution">
    <text evidence="2">The sequence shown here is derived from an EMBL/GenBank/DDBJ whole genome shotgun (WGS) entry which is preliminary data.</text>
</comment>
<evidence type="ECO:0000313" key="3">
    <source>
        <dbReference type="Proteomes" id="UP001274571"/>
    </source>
</evidence>
<sequence length="117" mass="13418">MNNLRAIVQRHVEEETLRQYLDVNYSTTPAEEKLRILDFAREMIESKVQQILDVFLTEVTQNSPERKKAKKLHIFTAILTIIASTGLAHAVNLENLGYITVCALVLLAVQLYPFFKD</sequence>
<protein>
    <submittedName>
        <fullName evidence="2">Uncharacterized protein</fullName>
    </submittedName>
</protein>
<accession>A0AAW9GGH4</accession>
<feature type="transmembrane region" description="Helical" evidence="1">
    <location>
        <begin position="96"/>
        <end position="115"/>
    </location>
</feature>
<name>A0AAW9GGH4_BACTU</name>
<dbReference type="Proteomes" id="UP001274571">
    <property type="component" value="Unassembled WGS sequence"/>
</dbReference>
<feature type="transmembrane region" description="Helical" evidence="1">
    <location>
        <begin position="72"/>
        <end position="90"/>
    </location>
</feature>
<gene>
    <name evidence="2" type="ORF">SOH20_26480</name>
</gene>
<evidence type="ECO:0000313" key="2">
    <source>
        <dbReference type="EMBL" id="MDY0854389.1"/>
    </source>
</evidence>
<keyword evidence="1" id="KW-0472">Membrane</keyword>
<dbReference type="RefSeq" id="WP_320483644.1">
    <property type="nucleotide sequence ID" value="NZ_JAXCMD010000011.1"/>
</dbReference>
<keyword evidence="1" id="KW-1133">Transmembrane helix</keyword>
<evidence type="ECO:0000256" key="1">
    <source>
        <dbReference type="SAM" id="Phobius"/>
    </source>
</evidence>